<sequence>MKIALNLLKNEKTEKQGVTEKRLKSGWNEAWRLKVLNIKVWVYSAIKNEFYPN</sequence>
<dbReference type="AlphaFoldDB" id="A0AAP1WH91"/>
<evidence type="ECO:0000313" key="1">
    <source>
        <dbReference type="EMBL" id="MBE7696115.1"/>
    </source>
</evidence>
<proteinExistence type="predicted"/>
<name>A0AAP1WH91_9FLAO</name>
<comment type="caution">
    <text evidence="1">The sequence shown here is derived from an EMBL/GenBank/DDBJ whole genome shotgun (WGS) entry which is preliminary data.</text>
</comment>
<evidence type="ECO:0000313" key="2">
    <source>
        <dbReference type="Proteomes" id="UP000806077"/>
    </source>
</evidence>
<dbReference type="RefSeq" id="WP_159459693.1">
    <property type="nucleotide sequence ID" value="NZ_JAFMUA010000022.1"/>
</dbReference>
<reference evidence="1 2" key="1">
    <citation type="journal article" date="2020" name="Int. J. Syst. Evol. Microbiol.">
        <title>Tenacibaculum piscium sp. nov., isolated from skin ulcers of sea-farmed fish, and description of Tenacibaculum finnmarkense sp. nov. with subdivision into genomovars finnmarkense and ulcerans.</title>
        <authorList>
            <person name="Olsen A.B."/>
            <person name="Spilsberg B."/>
            <person name="Nilsen H.K."/>
            <person name="Lagesen K."/>
            <person name="Gulla S."/>
            <person name="Avendano-Herrera R."/>
            <person name="Irgang R."/>
            <person name="Duchaud E."/>
            <person name="Colquhoun D.J."/>
        </authorList>
    </citation>
    <scope>NUCLEOTIDE SEQUENCE [LARGE SCALE GENOMIC DNA]</scope>
    <source>
        <strain evidence="1 2">TNO037</strain>
    </source>
</reference>
<gene>
    <name evidence="1" type="ORF">F7645_11860</name>
</gene>
<protein>
    <submittedName>
        <fullName evidence="1">Uncharacterized protein</fullName>
    </submittedName>
</protein>
<dbReference type="Proteomes" id="UP000806077">
    <property type="component" value="Unassembled WGS sequence"/>
</dbReference>
<dbReference type="EMBL" id="WXXV01000022">
    <property type="protein sequence ID" value="MBE7696115.1"/>
    <property type="molecule type" value="Genomic_DNA"/>
</dbReference>
<keyword evidence="2" id="KW-1185">Reference proteome</keyword>
<organism evidence="1 2">
    <name type="scientific">Tenacibaculum finnmarkense genomovar finnmarkense</name>
    <dbReference type="NCBI Taxonomy" id="1458503"/>
    <lineage>
        <taxon>Bacteria</taxon>
        <taxon>Pseudomonadati</taxon>
        <taxon>Bacteroidota</taxon>
        <taxon>Flavobacteriia</taxon>
        <taxon>Flavobacteriales</taxon>
        <taxon>Flavobacteriaceae</taxon>
        <taxon>Tenacibaculum</taxon>
        <taxon>Tenacibaculum finnmarkense</taxon>
    </lineage>
</organism>
<accession>A0AAP1WH91</accession>